<reference evidence="1 2" key="1">
    <citation type="submission" date="2024-02" db="EMBL/GenBank/DDBJ databases">
        <authorList>
            <person name="Chen Y."/>
            <person name="Shah S."/>
            <person name="Dougan E. K."/>
            <person name="Thang M."/>
            <person name="Chan C."/>
        </authorList>
    </citation>
    <scope>NUCLEOTIDE SEQUENCE [LARGE SCALE GENOMIC DNA]</scope>
</reference>
<evidence type="ECO:0000313" key="1">
    <source>
        <dbReference type="EMBL" id="CAK9008198.1"/>
    </source>
</evidence>
<gene>
    <name evidence="1" type="ORF">SCF082_LOCUS9767</name>
</gene>
<comment type="caution">
    <text evidence="1">The sequence shown here is derived from an EMBL/GenBank/DDBJ whole genome shotgun (WGS) entry which is preliminary data.</text>
</comment>
<organism evidence="1 2">
    <name type="scientific">Durusdinium trenchii</name>
    <dbReference type="NCBI Taxonomy" id="1381693"/>
    <lineage>
        <taxon>Eukaryota</taxon>
        <taxon>Sar</taxon>
        <taxon>Alveolata</taxon>
        <taxon>Dinophyceae</taxon>
        <taxon>Suessiales</taxon>
        <taxon>Symbiodiniaceae</taxon>
        <taxon>Durusdinium</taxon>
    </lineage>
</organism>
<accession>A0ABP0J1I9</accession>
<dbReference type="EMBL" id="CAXAMM010005681">
    <property type="protein sequence ID" value="CAK9008198.1"/>
    <property type="molecule type" value="Genomic_DNA"/>
</dbReference>
<evidence type="ECO:0008006" key="3">
    <source>
        <dbReference type="Google" id="ProtNLM"/>
    </source>
</evidence>
<dbReference type="Proteomes" id="UP001642464">
    <property type="component" value="Unassembled WGS sequence"/>
</dbReference>
<evidence type="ECO:0000313" key="2">
    <source>
        <dbReference type="Proteomes" id="UP001642464"/>
    </source>
</evidence>
<keyword evidence="2" id="KW-1185">Reference proteome</keyword>
<proteinExistence type="predicted"/>
<sequence length="146" mass="16517">MSSSLRQGTTAPLPDSEDEVNFEQLPGYQKDPCQYCLFFCSPFGCRQGASCNYCHHEPEQPEGWNQRPRKARRERCKRRLQLLLGRLTVDQPPGPEIHSALQLEAQRNAYSHAIAKSLLTEHLQRHGARVVPVGATSCRASLRFSL</sequence>
<protein>
    <recommendedName>
        <fullName evidence="3">C3H1-type domain-containing protein</fullName>
    </recommendedName>
</protein>
<name>A0ABP0J1I9_9DINO</name>